<organism evidence="3 4">
    <name type="scientific">Triangularia verruculosa</name>
    <dbReference type="NCBI Taxonomy" id="2587418"/>
    <lineage>
        <taxon>Eukaryota</taxon>
        <taxon>Fungi</taxon>
        <taxon>Dikarya</taxon>
        <taxon>Ascomycota</taxon>
        <taxon>Pezizomycotina</taxon>
        <taxon>Sordariomycetes</taxon>
        <taxon>Sordariomycetidae</taxon>
        <taxon>Sordariales</taxon>
        <taxon>Podosporaceae</taxon>
        <taxon>Triangularia</taxon>
    </lineage>
</organism>
<feature type="region of interest" description="Disordered" evidence="1">
    <location>
        <begin position="25"/>
        <end position="45"/>
    </location>
</feature>
<accession>A0AAN6X945</accession>
<feature type="chain" id="PRO_5043009947" evidence="2">
    <location>
        <begin position="21"/>
        <end position="409"/>
    </location>
</feature>
<dbReference type="EMBL" id="MU864019">
    <property type="protein sequence ID" value="KAK4195271.1"/>
    <property type="molecule type" value="Genomic_DNA"/>
</dbReference>
<dbReference type="PANTHER" id="PTHR38643:SF1">
    <property type="entry name" value="PURINE NUCLEOSIDE PERMEASE C285.05-RELATED"/>
    <property type="match status" value="1"/>
</dbReference>
<evidence type="ECO:0000313" key="4">
    <source>
        <dbReference type="Proteomes" id="UP001303160"/>
    </source>
</evidence>
<dbReference type="GO" id="GO:0009116">
    <property type="term" value="P:nucleoside metabolic process"/>
    <property type="evidence" value="ECO:0007669"/>
    <property type="project" value="InterPro"/>
</dbReference>
<dbReference type="PANTHER" id="PTHR38643">
    <property type="entry name" value="PURINE NUCLEOSIDE PERMEASE C285.05-RELATED"/>
    <property type="match status" value="1"/>
</dbReference>
<gene>
    <name evidence="3" type="ORF">QBC40DRAFT_236879</name>
</gene>
<protein>
    <submittedName>
        <fullName evidence="3">Purine nucleoside permease-domain-containing protein</fullName>
    </submittedName>
</protein>
<evidence type="ECO:0000256" key="1">
    <source>
        <dbReference type="SAM" id="MobiDB-lite"/>
    </source>
</evidence>
<dbReference type="InterPro" id="IPR009486">
    <property type="entry name" value="Pur_nuclsid_perm"/>
</dbReference>
<dbReference type="Proteomes" id="UP001303160">
    <property type="component" value="Unassembled WGS sequence"/>
</dbReference>
<dbReference type="InterPro" id="IPR035994">
    <property type="entry name" value="Nucleoside_phosphorylase_sf"/>
</dbReference>
<dbReference type="Pfam" id="PF06516">
    <property type="entry name" value="NUP"/>
    <property type="match status" value="1"/>
</dbReference>
<reference evidence="3" key="1">
    <citation type="journal article" date="2023" name="Mol. Phylogenet. Evol.">
        <title>Genome-scale phylogeny and comparative genomics of the fungal order Sordariales.</title>
        <authorList>
            <person name="Hensen N."/>
            <person name="Bonometti L."/>
            <person name="Westerberg I."/>
            <person name="Brannstrom I.O."/>
            <person name="Guillou S."/>
            <person name="Cros-Aarteil S."/>
            <person name="Calhoun S."/>
            <person name="Haridas S."/>
            <person name="Kuo A."/>
            <person name="Mondo S."/>
            <person name="Pangilinan J."/>
            <person name="Riley R."/>
            <person name="LaButti K."/>
            <person name="Andreopoulos B."/>
            <person name="Lipzen A."/>
            <person name="Chen C."/>
            <person name="Yan M."/>
            <person name="Daum C."/>
            <person name="Ng V."/>
            <person name="Clum A."/>
            <person name="Steindorff A."/>
            <person name="Ohm R.A."/>
            <person name="Martin F."/>
            <person name="Silar P."/>
            <person name="Natvig D.O."/>
            <person name="Lalanne C."/>
            <person name="Gautier V."/>
            <person name="Ament-Velasquez S.L."/>
            <person name="Kruys A."/>
            <person name="Hutchinson M.I."/>
            <person name="Powell A.J."/>
            <person name="Barry K."/>
            <person name="Miller A.N."/>
            <person name="Grigoriev I.V."/>
            <person name="Debuchy R."/>
            <person name="Gladieux P."/>
            <person name="Hiltunen Thoren M."/>
            <person name="Johannesson H."/>
        </authorList>
    </citation>
    <scope>NUCLEOTIDE SEQUENCE</scope>
    <source>
        <strain evidence="3">CBS 315.58</strain>
    </source>
</reference>
<dbReference type="AlphaFoldDB" id="A0AAN6X945"/>
<reference evidence="3" key="2">
    <citation type="submission" date="2023-05" db="EMBL/GenBank/DDBJ databases">
        <authorList>
            <consortium name="Lawrence Berkeley National Laboratory"/>
            <person name="Steindorff A."/>
            <person name="Hensen N."/>
            <person name="Bonometti L."/>
            <person name="Westerberg I."/>
            <person name="Brannstrom I.O."/>
            <person name="Guillou S."/>
            <person name="Cros-Aarteil S."/>
            <person name="Calhoun S."/>
            <person name="Haridas S."/>
            <person name="Kuo A."/>
            <person name="Mondo S."/>
            <person name="Pangilinan J."/>
            <person name="Riley R."/>
            <person name="Labutti K."/>
            <person name="Andreopoulos B."/>
            <person name="Lipzen A."/>
            <person name="Chen C."/>
            <person name="Yanf M."/>
            <person name="Daum C."/>
            <person name="Ng V."/>
            <person name="Clum A."/>
            <person name="Ohm R."/>
            <person name="Martin F."/>
            <person name="Silar P."/>
            <person name="Natvig D."/>
            <person name="Lalanne C."/>
            <person name="Gautier V."/>
            <person name="Ament-Velasquez S.L."/>
            <person name="Kruys A."/>
            <person name="Hutchinson M.I."/>
            <person name="Powell A.J."/>
            <person name="Barry K."/>
            <person name="Miller A.N."/>
            <person name="Grigoriev I.V."/>
            <person name="Debuchy R."/>
            <person name="Gladieux P."/>
            <person name="Thoren M.H."/>
            <person name="Johannesson H."/>
        </authorList>
    </citation>
    <scope>NUCLEOTIDE SEQUENCE</scope>
    <source>
        <strain evidence="3">CBS 315.58</strain>
    </source>
</reference>
<proteinExistence type="predicted"/>
<dbReference type="Gene3D" id="3.40.50.1580">
    <property type="entry name" value="Nucleoside phosphorylase domain"/>
    <property type="match status" value="1"/>
</dbReference>
<keyword evidence="2" id="KW-0732">Signal</keyword>
<evidence type="ECO:0000313" key="3">
    <source>
        <dbReference type="EMBL" id="KAK4195271.1"/>
    </source>
</evidence>
<comment type="caution">
    <text evidence="3">The sequence shown here is derived from an EMBL/GenBank/DDBJ whole genome shotgun (WGS) entry which is preliminary data.</text>
</comment>
<dbReference type="GO" id="GO:0055085">
    <property type="term" value="P:transmembrane transport"/>
    <property type="evidence" value="ECO:0007669"/>
    <property type="project" value="InterPro"/>
</dbReference>
<dbReference type="GO" id="GO:0005783">
    <property type="term" value="C:endoplasmic reticulum"/>
    <property type="evidence" value="ECO:0007669"/>
    <property type="project" value="TreeGrafter"/>
</dbReference>
<sequence length="409" mass="44028">MRFLPCALASLLALCQRGLAAPPSEGNITNGPAGDSSLPNGPPNPSLLPRITPKVMIVSMFAPEADVWYENMRLDGFGDLLALNISVPGTSPKYPYVHCTLDGQVCQMTTCEGEINAATSMMALAIANQFDFRKTYWLVAGIAGVNPKYSTIGGVALARYSVQAALQYEFDAREMPDNFSTGYVAFGTMGPDHYPTILYGTEVFEVNQALRDRAFDYASKANLTDNEDSKRYRARYKPAGNSLAMASSGPSVVKCDTVTSDVYYSGKLLSESFERTVDIWTNGTGRYCMTAQEDNATLAALIKAAIFGFVDFARVIILRTGSNFDRPPPGVTAYEHLLVLKQNGFAVAIGNLYLAGIEIVKGILNDWTAVFDKGVKPCNYIGDIFGSLGGEPDYGPGSLTGGQPVKPAV</sequence>
<name>A0AAN6X945_9PEZI</name>
<feature type="signal peptide" evidence="2">
    <location>
        <begin position="1"/>
        <end position="20"/>
    </location>
</feature>
<keyword evidence="4" id="KW-1185">Reference proteome</keyword>
<evidence type="ECO:0000256" key="2">
    <source>
        <dbReference type="SAM" id="SignalP"/>
    </source>
</evidence>
<dbReference type="GO" id="GO:0003824">
    <property type="term" value="F:catalytic activity"/>
    <property type="evidence" value="ECO:0007669"/>
    <property type="project" value="InterPro"/>
</dbReference>